<evidence type="ECO:0000313" key="3">
    <source>
        <dbReference type="Proteomes" id="UP000018209"/>
    </source>
</evidence>
<evidence type="ECO:0000256" key="1">
    <source>
        <dbReference type="SAM" id="MobiDB-lite"/>
    </source>
</evidence>
<evidence type="ECO:0000313" key="2">
    <source>
        <dbReference type="EMBL" id="GAD25322.1"/>
    </source>
</evidence>
<sequence>MSNQTLNATLMAVPKQRNTNAKKPDLREGRIPQNWQDEPSTLSYKDRHARWTLKYYQSKASG</sequence>
<name>A0ABQ0IT10_GLUTH</name>
<comment type="caution">
    <text evidence="2">The sequence shown here is derived from an EMBL/GenBank/DDBJ whole genome shotgun (WGS) entry which is preliminary data.</text>
</comment>
<feature type="region of interest" description="Disordered" evidence="1">
    <location>
        <begin position="1"/>
        <end position="40"/>
    </location>
</feature>
<protein>
    <submittedName>
        <fullName evidence="2">Transposase</fullName>
    </submittedName>
</protein>
<organism evidence="2 3">
    <name type="scientific">Gluconobacter thailandicus NBRC 3257</name>
    <dbReference type="NCBI Taxonomy" id="1381097"/>
    <lineage>
        <taxon>Bacteria</taxon>
        <taxon>Pseudomonadati</taxon>
        <taxon>Pseudomonadota</taxon>
        <taxon>Alphaproteobacteria</taxon>
        <taxon>Acetobacterales</taxon>
        <taxon>Acetobacteraceae</taxon>
        <taxon>Gluconobacter</taxon>
    </lineage>
</organism>
<reference evidence="2 3" key="1">
    <citation type="submission" date="2013-08" db="EMBL/GenBank/DDBJ databases">
        <title>Gluconobacter thailandicus NBRC 3257 whole genome sequence.</title>
        <authorList>
            <person name="Matsutani M."/>
            <person name="Yakushi T."/>
            <person name="Matsushita K."/>
        </authorList>
    </citation>
    <scope>NUCLEOTIDE SEQUENCE [LARGE SCALE GENOMIC DNA]</scope>
    <source>
        <strain evidence="2 3">NBRC 3257</strain>
    </source>
</reference>
<keyword evidence="3" id="KW-1185">Reference proteome</keyword>
<dbReference type="EMBL" id="BASM01000004">
    <property type="protein sequence ID" value="GAD25322.1"/>
    <property type="molecule type" value="Genomic_DNA"/>
</dbReference>
<gene>
    <name evidence="2" type="ORF">NBRC3257_0321</name>
</gene>
<proteinExistence type="predicted"/>
<dbReference type="Proteomes" id="UP000018209">
    <property type="component" value="Unassembled WGS sequence"/>
</dbReference>
<accession>A0ABQ0IT10</accession>